<dbReference type="FunFam" id="3.90.79.10:FF:000015">
    <property type="entry name" value="Nudix hydrolase 8"/>
    <property type="match status" value="1"/>
</dbReference>
<evidence type="ECO:0000313" key="6">
    <source>
        <dbReference type="Proteomes" id="UP000233837"/>
    </source>
</evidence>
<dbReference type="PRINTS" id="PR01356">
    <property type="entry name" value="GFGPROTEIN"/>
</dbReference>
<dbReference type="Pfam" id="PF00293">
    <property type="entry name" value="NUDIX"/>
    <property type="match status" value="1"/>
</dbReference>
<accession>A0A2I0V8W2</accession>
<evidence type="ECO:0000313" key="5">
    <source>
        <dbReference type="EMBL" id="PKU59853.1"/>
    </source>
</evidence>
<reference evidence="5 6" key="2">
    <citation type="journal article" date="2017" name="Nature">
        <title>The Apostasia genome and the evolution of orchids.</title>
        <authorList>
            <person name="Zhang G.Q."/>
            <person name="Liu K.W."/>
            <person name="Li Z."/>
            <person name="Lohaus R."/>
            <person name="Hsiao Y.Y."/>
            <person name="Niu S.C."/>
            <person name="Wang J.Y."/>
            <person name="Lin Y.C."/>
            <person name="Xu Q."/>
            <person name="Chen L.J."/>
            <person name="Yoshida K."/>
            <person name="Fujiwara S."/>
            <person name="Wang Z.W."/>
            <person name="Zhang Y.Q."/>
            <person name="Mitsuda N."/>
            <person name="Wang M."/>
            <person name="Liu G.H."/>
            <person name="Pecoraro L."/>
            <person name="Huang H.X."/>
            <person name="Xiao X.J."/>
            <person name="Lin M."/>
            <person name="Wu X.Y."/>
            <person name="Wu W.L."/>
            <person name="Chen Y.Y."/>
            <person name="Chang S.B."/>
            <person name="Sakamoto S."/>
            <person name="Ohme-Takagi M."/>
            <person name="Yagi M."/>
            <person name="Zeng S.J."/>
            <person name="Shen C.Y."/>
            <person name="Yeh C.M."/>
            <person name="Luo Y.B."/>
            <person name="Tsai W.C."/>
            <person name="Van de Peer Y."/>
            <person name="Liu Z.J."/>
        </authorList>
    </citation>
    <scope>NUCLEOTIDE SEQUENCE [LARGE SCALE GENOMIC DNA]</scope>
    <source>
        <tissue evidence="5">The whole plant</tissue>
    </source>
</reference>
<evidence type="ECO:0000256" key="3">
    <source>
        <dbReference type="ARBA" id="ARBA00022801"/>
    </source>
</evidence>
<evidence type="ECO:0000256" key="2">
    <source>
        <dbReference type="ARBA" id="ARBA00022723"/>
    </source>
</evidence>
<dbReference type="GO" id="GO:0035529">
    <property type="term" value="F:NADH pyrophosphatase activity"/>
    <property type="evidence" value="ECO:0007669"/>
    <property type="project" value="TreeGrafter"/>
</dbReference>
<dbReference type="PANTHER" id="PTHR13994:SF13">
    <property type="entry name" value="FI03680P"/>
    <property type="match status" value="1"/>
</dbReference>
<dbReference type="FunFam" id="3.40.630.30:FF:000016">
    <property type="entry name" value="nudix hydrolase 2"/>
    <property type="match status" value="1"/>
</dbReference>
<feature type="domain" description="Nudix hydrolase" evidence="4">
    <location>
        <begin position="185"/>
        <end position="314"/>
    </location>
</feature>
<dbReference type="PROSITE" id="PS51462">
    <property type="entry name" value="NUDIX"/>
    <property type="match status" value="1"/>
</dbReference>
<dbReference type="SUPFAM" id="SSF55811">
    <property type="entry name" value="Nudix"/>
    <property type="match status" value="1"/>
</dbReference>
<dbReference type="GO" id="GO:0046872">
    <property type="term" value="F:metal ion binding"/>
    <property type="evidence" value="ECO:0007669"/>
    <property type="project" value="UniProtKB-KW"/>
</dbReference>
<dbReference type="InterPro" id="IPR003293">
    <property type="entry name" value="Nudix_hydrolase6-like"/>
</dbReference>
<evidence type="ECO:0000259" key="4">
    <source>
        <dbReference type="PROSITE" id="PS51462"/>
    </source>
</evidence>
<sequence>MQKAMLDMSSEMEFLRKTCSMLPICNLASIRFFRRMSSRQRRDVSVKSSYLIAKTPNENTIALTSKNIWGKEKLVINGSYDAYPWISSRESYMLDADEDEYGGVIIRPECLPQTADAFATILQSSLFHWKLQGKKGVWLRLPLDQAEFVPVAVKEGFKYHHAEQTYLMLTYWIPEGPCMLPANASHQVGVGGFVLNHRNEVLVVQEKHHYSFEDVWKLPTGFILENEEIFNGAVREVKEETGIDTEFLEVIAFRHVHHVAFEKSDLFFICMLKPLSTQIVVDELEIQAAKWMPLAEFVRQPCIQEDNMFKKIIDICIARLGKCYCGLTAHQVISKFDSRSSTLYYNVVEPEDYSCQVS</sequence>
<dbReference type="InterPro" id="IPR040618">
    <property type="entry name" value="Pre-Nudix"/>
</dbReference>
<dbReference type="Pfam" id="PF18290">
    <property type="entry name" value="Nudix_hydro"/>
    <property type="match status" value="1"/>
</dbReference>
<dbReference type="PROSITE" id="PS00893">
    <property type="entry name" value="NUDIX_BOX"/>
    <property type="match status" value="1"/>
</dbReference>
<name>A0A2I0V8W2_9ASPA</name>
<gene>
    <name evidence="5" type="primary">NUDT8</name>
    <name evidence="5" type="ORF">MA16_Dca020226</name>
</gene>
<dbReference type="OrthoDB" id="447842at2759"/>
<evidence type="ECO:0000256" key="1">
    <source>
        <dbReference type="ARBA" id="ARBA00005582"/>
    </source>
</evidence>
<protein>
    <submittedName>
        <fullName evidence="5">Nudix hydrolase 8</fullName>
    </submittedName>
</protein>
<dbReference type="PANTHER" id="PTHR13994">
    <property type="entry name" value="NUDIX HYDROLASE RELATED"/>
    <property type="match status" value="1"/>
</dbReference>
<keyword evidence="2" id="KW-0479">Metal-binding</keyword>
<dbReference type="GO" id="GO:0047631">
    <property type="term" value="F:ADP-ribose diphosphatase activity"/>
    <property type="evidence" value="ECO:0007669"/>
    <property type="project" value="TreeGrafter"/>
</dbReference>
<keyword evidence="3 5" id="KW-0378">Hydrolase</keyword>
<dbReference type="AlphaFoldDB" id="A0A2I0V8W2"/>
<dbReference type="CDD" id="cd04670">
    <property type="entry name" value="NUDIX_ASFGF2_Nudt6"/>
    <property type="match status" value="1"/>
</dbReference>
<keyword evidence="6" id="KW-1185">Reference proteome</keyword>
<dbReference type="InterPro" id="IPR020084">
    <property type="entry name" value="NUDIX_hydrolase_CS"/>
</dbReference>
<organism evidence="5 6">
    <name type="scientific">Dendrobium catenatum</name>
    <dbReference type="NCBI Taxonomy" id="906689"/>
    <lineage>
        <taxon>Eukaryota</taxon>
        <taxon>Viridiplantae</taxon>
        <taxon>Streptophyta</taxon>
        <taxon>Embryophyta</taxon>
        <taxon>Tracheophyta</taxon>
        <taxon>Spermatophyta</taxon>
        <taxon>Magnoliopsida</taxon>
        <taxon>Liliopsida</taxon>
        <taxon>Asparagales</taxon>
        <taxon>Orchidaceae</taxon>
        <taxon>Epidendroideae</taxon>
        <taxon>Malaxideae</taxon>
        <taxon>Dendrobiinae</taxon>
        <taxon>Dendrobium</taxon>
    </lineage>
</organism>
<reference evidence="5 6" key="1">
    <citation type="journal article" date="2016" name="Sci. Rep.">
        <title>The Dendrobium catenatum Lindl. genome sequence provides insights into polysaccharide synthase, floral development and adaptive evolution.</title>
        <authorList>
            <person name="Zhang G.Q."/>
            <person name="Xu Q."/>
            <person name="Bian C."/>
            <person name="Tsai W.C."/>
            <person name="Yeh C.M."/>
            <person name="Liu K.W."/>
            <person name="Yoshida K."/>
            <person name="Zhang L.S."/>
            <person name="Chang S.B."/>
            <person name="Chen F."/>
            <person name="Shi Y."/>
            <person name="Su Y.Y."/>
            <person name="Zhang Y.Q."/>
            <person name="Chen L.J."/>
            <person name="Yin Y."/>
            <person name="Lin M."/>
            <person name="Huang H."/>
            <person name="Deng H."/>
            <person name="Wang Z.W."/>
            <person name="Zhu S.L."/>
            <person name="Zhao X."/>
            <person name="Deng C."/>
            <person name="Niu S.C."/>
            <person name="Huang J."/>
            <person name="Wang M."/>
            <person name="Liu G.H."/>
            <person name="Yang H.J."/>
            <person name="Xiao X.J."/>
            <person name="Hsiao Y.Y."/>
            <person name="Wu W.L."/>
            <person name="Chen Y.Y."/>
            <person name="Mitsuda N."/>
            <person name="Ohme-Takagi M."/>
            <person name="Luo Y.B."/>
            <person name="Van de Peer Y."/>
            <person name="Liu Z.J."/>
        </authorList>
    </citation>
    <scope>NUCLEOTIDE SEQUENCE [LARGE SCALE GENOMIC DNA]</scope>
    <source>
        <tissue evidence="5">The whole plant</tissue>
    </source>
</reference>
<dbReference type="InterPro" id="IPR000086">
    <property type="entry name" value="NUDIX_hydrolase_dom"/>
</dbReference>
<dbReference type="Gene3D" id="3.40.630.30">
    <property type="match status" value="1"/>
</dbReference>
<dbReference type="Gene3D" id="3.90.79.10">
    <property type="entry name" value="Nucleoside Triphosphate Pyrophosphohydrolase"/>
    <property type="match status" value="1"/>
</dbReference>
<dbReference type="InterPro" id="IPR015797">
    <property type="entry name" value="NUDIX_hydrolase-like_dom_sf"/>
</dbReference>
<comment type="similarity">
    <text evidence="1">Belongs to the Nudix hydrolase family.</text>
</comment>
<proteinExistence type="inferred from homology"/>
<dbReference type="GO" id="GO:0051287">
    <property type="term" value="F:NAD binding"/>
    <property type="evidence" value="ECO:0007669"/>
    <property type="project" value="TreeGrafter"/>
</dbReference>
<dbReference type="Proteomes" id="UP000233837">
    <property type="component" value="Unassembled WGS sequence"/>
</dbReference>
<dbReference type="EMBL" id="KZ504050">
    <property type="protein sequence ID" value="PKU59853.1"/>
    <property type="molecule type" value="Genomic_DNA"/>
</dbReference>